<evidence type="ECO:0000256" key="8">
    <source>
        <dbReference type="SAM" id="SignalP"/>
    </source>
</evidence>
<evidence type="ECO:0000256" key="2">
    <source>
        <dbReference type="ARBA" id="ARBA00022448"/>
    </source>
</evidence>
<evidence type="ECO:0000313" key="11">
    <source>
        <dbReference type="Proteomes" id="UP001594288"/>
    </source>
</evidence>
<keyword evidence="3" id="KW-0349">Heme</keyword>
<feature type="signal peptide" evidence="8">
    <location>
        <begin position="1"/>
        <end position="26"/>
    </location>
</feature>
<dbReference type="EMBL" id="JBHPEI010000013">
    <property type="protein sequence ID" value="MFC1799573.1"/>
    <property type="molecule type" value="Genomic_DNA"/>
</dbReference>
<proteinExistence type="predicted"/>
<protein>
    <submittedName>
        <fullName evidence="10">Cytochrome c3 family protein</fullName>
    </submittedName>
</protein>
<dbReference type="InterPro" id="IPR051829">
    <property type="entry name" value="Multiheme_Cytochr_ET"/>
</dbReference>
<dbReference type="PANTHER" id="PTHR35038:SF6">
    <property type="entry name" value="SURFACE LOCALIZED DECAHEME CYTOCHROME C LIPOPROTEIN"/>
    <property type="match status" value="1"/>
</dbReference>
<keyword evidence="6" id="KW-0249">Electron transport</keyword>
<evidence type="ECO:0000256" key="5">
    <source>
        <dbReference type="ARBA" id="ARBA00022729"/>
    </source>
</evidence>
<evidence type="ECO:0000256" key="3">
    <source>
        <dbReference type="ARBA" id="ARBA00022617"/>
    </source>
</evidence>
<evidence type="ECO:0000256" key="1">
    <source>
        <dbReference type="ARBA" id="ARBA00004196"/>
    </source>
</evidence>
<comment type="caution">
    <text evidence="10">The sequence shown here is derived from an EMBL/GenBank/DDBJ whole genome shotgun (WGS) entry which is preliminary data.</text>
</comment>
<dbReference type="InterPro" id="IPR012286">
    <property type="entry name" value="Tetrahaem_cytochrome"/>
</dbReference>
<dbReference type="Pfam" id="PF14537">
    <property type="entry name" value="Cytochrom_c3_2"/>
    <property type="match status" value="1"/>
</dbReference>
<keyword evidence="7" id="KW-0408">Iron</keyword>
<dbReference type="InterPro" id="IPR036280">
    <property type="entry name" value="Multihaem_cyt_sf"/>
</dbReference>
<accession>A0ABV6YNF3</accession>
<evidence type="ECO:0000256" key="4">
    <source>
        <dbReference type="ARBA" id="ARBA00022723"/>
    </source>
</evidence>
<dbReference type="Gene3D" id="1.10.1130.10">
    <property type="entry name" value="Flavocytochrome C3, Chain A"/>
    <property type="match status" value="1"/>
</dbReference>
<evidence type="ECO:0000256" key="7">
    <source>
        <dbReference type="ARBA" id="ARBA00023004"/>
    </source>
</evidence>
<keyword evidence="4" id="KW-0479">Metal-binding</keyword>
<dbReference type="SUPFAM" id="SSF48695">
    <property type="entry name" value="Multiheme cytochromes"/>
    <property type="match status" value="1"/>
</dbReference>
<feature type="domain" description="Tetrahaem cytochrome" evidence="9">
    <location>
        <begin position="260"/>
        <end position="350"/>
    </location>
</feature>
<sequence length="440" mass="47102">MMSRYFGPVCLSMVLTLCLLILSCGDSGTSPEGGGPGTGETSYVVLAWNDLGMHCLNPTYDELVILPPYNTVWAQVVERGNPPKIVTTGITVEYALENNTYSVGKRDYGQFWDSAVDLFGPMFGISDLPANTGLTGKGLSGTMDLNGDHFVADGLPVVPVDDEDVWDPYQIALITVKDAKGKVLISTRATVPTSDEINCGKCHGQEPFAHILEEHDEEHSTNLTDSKPVLCAGCHGSPALGQLEPGSSGIFLSKAIHGSHSDRGAACYDCHPGTVTECNRSTRHASRDGNCVTCHGSMATVAGQIPLQRTPWVDEPGCANCHSDVDGVVTWGLLYRDAKGHGEVYCAACHGSPHAMVPSDLAVDNYQAMQYQGFSDKAKSLGSCGVCHNSSRGDEDDIEEFAEKHGGSIPERTTACNVCHTSVVNNTSKWPHSYEWSNSN</sequence>
<keyword evidence="5 8" id="KW-0732">Signal</keyword>
<dbReference type="PROSITE" id="PS51257">
    <property type="entry name" value="PROKAR_LIPOPROTEIN"/>
    <property type="match status" value="1"/>
</dbReference>
<feature type="chain" id="PRO_5046044656" evidence="8">
    <location>
        <begin position="27"/>
        <end position="440"/>
    </location>
</feature>
<gene>
    <name evidence="10" type="ORF">ACFL2Z_01515</name>
</gene>
<dbReference type="Proteomes" id="UP001594288">
    <property type="component" value="Unassembled WGS sequence"/>
</dbReference>
<keyword evidence="2" id="KW-0813">Transport</keyword>
<evidence type="ECO:0000313" key="10">
    <source>
        <dbReference type="EMBL" id="MFC1799573.1"/>
    </source>
</evidence>
<comment type="subcellular location">
    <subcellularLocation>
        <location evidence="1">Cell envelope</location>
    </subcellularLocation>
</comment>
<evidence type="ECO:0000259" key="9">
    <source>
        <dbReference type="Pfam" id="PF14537"/>
    </source>
</evidence>
<dbReference type="PANTHER" id="PTHR35038">
    <property type="entry name" value="DISSIMILATORY SULFITE REDUCTASE SIRA"/>
    <property type="match status" value="1"/>
</dbReference>
<evidence type="ECO:0000256" key="6">
    <source>
        <dbReference type="ARBA" id="ARBA00022982"/>
    </source>
</evidence>
<name>A0ABV6YNF3_UNCEI</name>
<keyword evidence="11" id="KW-1185">Reference proteome</keyword>
<reference evidence="10 11" key="1">
    <citation type="submission" date="2024-09" db="EMBL/GenBank/DDBJ databases">
        <authorList>
            <person name="D'Angelo T."/>
        </authorList>
    </citation>
    <scope>NUCLEOTIDE SEQUENCE [LARGE SCALE GENOMIC DNA]</scope>
    <source>
        <strain evidence="10">SAG AM-311-F02</strain>
    </source>
</reference>
<organism evidence="10 11">
    <name type="scientific">Eiseniibacteriota bacterium</name>
    <dbReference type="NCBI Taxonomy" id="2212470"/>
    <lineage>
        <taxon>Bacteria</taxon>
        <taxon>Candidatus Eiseniibacteriota</taxon>
    </lineage>
</organism>